<evidence type="ECO:0000313" key="2">
    <source>
        <dbReference type="Proteomes" id="UP000318138"/>
    </source>
</evidence>
<protein>
    <submittedName>
        <fullName evidence="1">DUF2785 domain-containing protein</fullName>
    </submittedName>
</protein>
<dbReference type="Pfam" id="PF10978">
    <property type="entry name" value="DUF2785"/>
    <property type="match status" value="1"/>
</dbReference>
<keyword evidence="2" id="KW-1185">Reference proteome</keyword>
<evidence type="ECO:0000313" key="1">
    <source>
        <dbReference type="EMBL" id="QKS69889.1"/>
    </source>
</evidence>
<reference evidence="2" key="1">
    <citation type="submission" date="2019-07" db="EMBL/GenBank/DDBJ databases">
        <title>Bacillus alkalisoli sp. nov. isolated from saline soil.</title>
        <authorList>
            <person name="Sun J.-Q."/>
            <person name="Xu L."/>
        </authorList>
    </citation>
    <scope>NUCLEOTIDE SEQUENCE [LARGE SCALE GENOMIC DNA]</scope>
    <source>
        <strain evidence="2">M4U3P1</strain>
    </source>
</reference>
<proteinExistence type="predicted"/>
<name>A0A859F9S9_9BACI</name>
<dbReference type="InterPro" id="IPR021247">
    <property type="entry name" value="DUF2785"/>
</dbReference>
<gene>
    <name evidence="1" type="ORF">FLK61_24195</name>
</gene>
<dbReference type="EMBL" id="CP041372">
    <property type="protein sequence ID" value="QKS69889.1"/>
    <property type="molecule type" value="Genomic_DNA"/>
</dbReference>
<organism evidence="1 2">
    <name type="scientific">Paenalkalicoccus suaedae</name>
    <dbReference type="NCBI Taxonomy" id="2592382"/>
    <lineage>
        <taxon>Bacteria</taxon>
        <taxon>Bacillati</taxon>
        <taxon>Bacillota</taxon>
        <taxon>Bacilli</taxon>
        <taxon>Bacillales</taxon>
        <taxon>Bacillaceae</taxon>
        <taxon>Paenalkalicoccus</taxon>
    </lineage>
</organism>
<dbReference type="KEGG" id="psua:FLK61_24195"/>
<sequence length="283" mass="32840">MIPINLSQQIDVYLEQGIDRIQPNEVETLLRDMLMHIGDADPTLRDERIYPMFCHIIASDLLSPDQFMHLLHTCLGDNHLFYRIGESGTDAVFTRSFTALVLAQLVERDRERRLLSEVDFQRLVRLSTDYLHQEQDTRGFVERKGWAHSMAHGADLLAAICRHSLTLEENHATMLNAVAACLGKKATYIDDEEERLVFVIEALMNRGLPEDSVIVWIKQMECSLNALHDNEGFSRNYFYTKRTLTVFLQTLYFRLAYRDFALQTRQEITDVLKGFHKAIYEPN</sequence>
<accession>A0A859F9S9</accession>
<dbReference type="AlphaFoldDB" id="A0A859F9S9"/>
<dbReference type="Proteomes" id="UP000318138">
    <property type="component" value="Chromosome"/>
</dbReference>